<proteinExistence type="predicted"/>
<keyword evidence="4 7" id="KW-0863">Zinc-finger</keyword>
<sequence>MVHHPRAIERWVGGFTDDHVDDVSMISSKYELVPSFHCSECTIDFYSVELLQEHYQTQHANTIHGWKSFGISEISQFDTTDEEEDDIVATNSEAKDTDSPHETHRCCGCLLAFDTALELRQHADTVHASNVMQIDESRAFRCSVCYRVFTNAHALENHQNNEYLSRFQCVTCGMLFGQLAQLTRHEFKHTWGKFTCDICDKIYSHPDSLNCHKKRVHANAQTSKSQQKHICNHCGKSVSSAAYLKTHMRLHSNEEPFSCNLCGARFKLYTYLKWHMSVHTGAHKCKECDASFKSPSELQDHMNKHMGSREFSCTFCGSNFYTKRSLFKHMRSVHAHYQRKQV</sequence>
<dbReference type="SUPFAM" id="SSF57667">
    <property type="entry name" value="beta-beta-alpha zinc fingers"/>
    <property type="match status" value="3"/>
</dbReference>
<dbReference type="GO" id="GO:0008270">
    <property type="term" value="F:zinc ion binding"/>
    <property type="evidence" value="ECO:0007669"/>
    <property type="project" value="UniProtKB-KW"/>
</dbReference>
<keyword evidence="2" id="KW-0479">Metal-binding</keyword>
<reference evidence="10" key="1">
    <citation type="submission" date="2013-09" db="EMBL/GenBank/DDBJ databases">
        <title>The Genome Sequence of Anopheles culicifacies species A.</title>
        <authorList>
            <consortium name="The Broad Institute Genomics Platform"/>
            <person name="Neafsey D.E."/>
            <person name="Besansky N."/>
            <person name="Howell P."/>
            <person name="Walton C."/>
            <person name="Young S.K."/>
            <person name="Zeng Q."/>
            <person name="Gargeya S."/>
            <person name="Fitzgerald M."/>
            <person name="Haas B."/>
            <person name="Abouelleil A."/>
            <person name="Allen A.W."/>
            <person name="Alvarado L."/>
            <person name="Arachchi H.M."/>
            <person name="Berlin A.M."/>
            <person name="Chapman S.B."/>
            <person name="Gainer-Dewar J."/>
            <person name="Goldberg J."/>
            <person name="Griggs A."/>
            <person name="Gujja S."/>
            <person name="Hansen M."/>
            <person name="Howarth C."/>
            <person name="Imamovic A."/>
            <person name="Ireland A."/>
            <person name="Larimer J."/>
            <person name="McCowan C."/>
            <person name="Murphy C."/>
            <person name="Pearson M."/>
            <person name="Poon T.W."/>
            <person name="Priest M."/>
            <person name="Roberts A."/>
            <person name="Saif S."/>
            <person name="Shea T."/>
            <person name="Sisk P."/>
            <person name="Sykes S."/>
            <person name="Wortman J."/>
            <person name="Nusbaum C."/>
            <person name="Birren B."/>
        </authorList>
    </citation>
    <scope>NUCLEOTIDE SEQUENCE [LARGE SCALE GENOMIC DNA]</scope>
    <source>
        <strain evidence="10">A-37</strain>
    </source>
</reference>
<evidence type="ECO:0000313" key="9">
    <source>
        <dbReference type="EnsemblMetazoa" id="ACUA003865-PA"/>
    </source>
</evidence>
<evidence type="ECO:0000259" key="8">
    <source>
        <dbReference type="PROSITE" id="PS50157"/>
    </source>
</evidence>
<name>A0A182LWU5_9DIPT</name>
<keyword evidence="6" id="KW-0539">Nucleus</keyword>
<dbReference type="Pfam" id="PF13912">
    <property type="entry name" value="zf-C2H2_6"/>
    <property type="match status" value="1"/>
</dbReference>
<dbReference type="FunFam" id="3.30.160.60:FF:000446">
    <property type="entry name" value="Zinc finger protein"/>
    <property type="match status" value="1"/>
</dbReference>
<evidence type="ECO:0000256" key="3">
    <source>
        <dbReference type="ARBA" id="ARBA00022737"/>
    </source>
</evidence>
<evidence type="ECO:0000256" key="2">
    <source>
        <dbReference type="ARBA" id="ARBA00022723"/>
    </source>
</evidence>
<dbReference type="STRING" id="139723.A0A182LWU5"/>
<dbReference type="SMART" id="SM00355">
    <property type="entry name" value="ZnF_C2H2"/>
    <property type="match status" value="9"/>
</dbReference>
<keyword evidence="10" id="KW-1185">Reference proteome</keyword>
<evidence type="ECO:0000256" key="7">
    <source>
        <dbReference type="PROSITE-ProRule" id="PRU00042"/>
    </source>
</evidence>
<dbReference type="InterPro" id="IPR013087">
    <property type="entry name" value="Znf_C2H2_type"/>
</dbReference>
<evidence type="ECO:0000256" key="1">
    <source>
        <dbReference type="ARBA" id="ARBA00004123"/>
    </source>
</evidence>
<accession>A0A182LWU5</accession>
<dbReference type="FunFam" id="3.30.160.60:FF:000100">
    <property type="entry name" value="Zinc finger 45-like"/>
    <property type="match status" value="1"/>
</dbReference>
<dbReference type="Gene3D" id="3.30.160.60">
    <property type="entry name" value="Classic Zinc Finger"/>
    <property type="match status" value="5"/>
</dbReference>
<dbReference type="InterPro" id="IPR036236">
    <property type="entry name" value="Znf_C2H2_sf"/>
</dbReference>
<feature type="domain" description="C2H2-type" evidence="8">
    <location>
        <begin position="167"/>
        <end position="194"/>
    </location>
</feature>
<dbReference type="PROSITE" id="PS50157">
    <property type="entry name" value="ZINC_FINGER_C2H2_2"/>
    <property type="match status" value="6"/>
</dbReference>
<dbReference type="EnsemblMetazoa" id="ACUA003865-RA">
    <property type="protein sequence ID" value="ACUA003865-PA"/>
    <property type="gene ID" value="ACUA003865"/>
</dbReference>
<comment type="subcellular location">
    <subcellularLocation>
        <location evidence="1">Nucleus</location>
    </subcellularLocation>
</comment>
<reference evidence="9" key="2">
    <citation type="submission" date="2020-05" db="UniProtKB">
        <authorList>
            <consortium name="EnsemblMetazoa"/>
        </authorList>
    </citation>
    <scope>IDENTIFICATION</scope>
    <source>
        <strain evidence="9">A-37</strain>
    </source>
</reference>
<dbReference type="AlphaFoldDB" id="A0A182LWU5"/>
<dbReference type="Pfam" id="PF00096">
    <property type="entry name" value="zf-C2H2"/>
    <property type="match status" value="5"/>
</dbReference>
<dbReference type="InterPro" id="IPR050888">
    <property type="entry name" value="ZnF_C2H2-type_TF"/>
</dbReference>
<dbReference type="PANTHER" id="PTHR24406">
    <property type="entry name" value="TRANSCRIPTIONAL REPRESSOR CTCFL-RELATED"/>
    <property type="match status" value="1"/>
</dbReference>
<feature type="domain" description="C2H2-type" evidence="8">
    <location>
        <begin position="257"/>
        <end position="284"/>
    </location>
</feature>
<keyword evidence="5" id="KW-0862">Zinc</keyword>
<evidence type="ECO:0000256" key="5">
    <source>
        <dbReference type="ARBA" id="ARBA00022833"/>
    </source>
</evidence>
<dbReference type="PROSITE" id="PS00028">
    <property type="entry name" value="ZINC_FINGER_C2H2_1"/>
    <property type="match status" value="7"/>
</dbReference>
<dbReference type="EMBL" id="AXCM01008084">
    <property type="status" value="NOT_ANNOTATED_CDS"/>
    <property type="molecule type" value="Genomic_DNA"/>
</dbReference>
<evidence type="ECO:0000313" key="10">
    <source>
        <dbReference type="Proteomes" id="UP000075883"/>
    </source>
</evidence>
<dbReference type="Proteomes" id="UP000075883">
    <property type="component" value="Unassembled WGS sequence"/>
</dbReference>
<feature type="domain" description="C2H2-type" evidence="8">
    <location>
        <begin position="229"/>
        <end position="256"/>
    </location>
</feature>
<organism evidence="9 10">
    <name type="scientific">Anopheles culicifacies</name>
    <dbReference type="NCBI Taxonomy" id="139723"/>
    <lineage>
        <taxon>Eukaryota</taxon>
        <taxon>Metazoa</taxon>
        <taxon>Ecdysozoa</taxon>
        <taxon>Arthropoda</taxon>
        <taxon>Hexapoda</taxon>
        <taxon>Insecta</taxon>
        <taxon>Pterygota</taxon>
        <taxon>Neoptera</taxon>
        <taxon>Endopterygota</taxon>
        <taxon>Diptera</taxon>
        <taxon>Nematocera</taxon>
        <taxon>Culicoidea</taxon>
        <taxon>Culicidae</taxon>
        <taxon>Anophelinae</taxon>
        <taxon>Anopheles</taxon>
        <taxon>culicifacies species complex</taxon>
    </lineage>
</organism>
<protein>
    <recommendedName>
        <fullName evidence="8">C2H2-type domain-containing protein</fullName>
    </recommendedName>
</protein>
<keyword evidence="3" id="KW-0677">Repeat</keyword>
<feature type="domain" description="C2H2-type" evidence="8">
    <location>
        <begin position="311"/>
        <end position="339"/>
    </location>
</feature>
<evidence type="ECO:0000256" key="4">
    <source>
        <dbReference type="ARBA" id="ARBA00022771"/>
    </source>
</evidence>
<feature type="domain" description="C2H2-type" evidence="8">
    <location>
        <begin position="194"/>
        <end position="222"/>
    </location>
</feature>
<evidence type="ECO:0000256" key="6">
    <source>
        <dbReference type="ARBA" id="ARBA00023242"/>
    </source>
</evidence>
<dbReference type="VEuPathDB" id="VectorBase:ACUA003865"/>
<feature type="domain" description="C2H2-type" evidence="8">
    <location>
        <begin position="283"/>
        <end position="310"/>
    </location>
</feature>
<dbReference type="GO" id="GO:0005634">
    <property type="term" value="C:nucleus"/>
    <property type="evidence" value="ECO:0007669"/>
    <property type="project" value="UniProtKB-SubCell"/>
</dbReference>